<protein>
    <recommendedName>
        <fullName evidence="5">Peptidase M1 membrane alanine aminopeptidase domain-containing protein</fullName>
    </recommendedName>
</protein>
<evidence type="ECO:0000256" key="1">
    <source>
        <dbReference type="SAM" id="MobiDB-lite"/>
    </source>
</evidence>
<proteinExistence type="predicted"/>
<dbReference type="EMBL" id="OKRB01000074">
    <property type="protein sequence ID" value="SPE19048.1"/>
    <property type="molecule type" value="Genomic_DNA"/>
</dbReference>
<feature type="signal peptide" evidence="2">
    <location>
        <begin position="1"/>
        <end position="29"/>
    </location>
</feature>
<evidence type="ECO:0008006" key="5">
    <source>
        <dbReference type="Google" id="ProtNLM"/>
    </source>
</evidence>
<accession>A0A2N9L6X1</accession>
<organism evidence="3 4">
    <name type="scientific">Candidatus Sulfuritelmatomonas gaucii</name>
    <dbReference type="NCBI Taxonomy" id="2043161"/>
    <lineage>
        <taxon>Bacteria</taxon>
        <taxon>Pseudomonadati</taxon>
        <taxon>Acidobacteriota</taxon>
        <taxon>Terriglobia</taxon>
        <taxon>Terriglobales</taxon>
        <taxon>Acidobacteriaceae</taxon>
        <taxon>Candidatus Sulfuritelmatomonas</taxon>
    </lineage>
</organism>
<dbReference type="Proteomes" id="UP000239735">
    <property type="component" value="Unassembled WGS sequence"/>
</dbReference>
<name>A0A2N9L6X1_9BACT</name>
<evidence type="ECO:0000256" key="2">
    <source>
        <dbReference type="SAM" id="SignalP"/>
    </source>
</evidence>
<dbReference type="InterPro" id="IPR027268">
    <property type="entry name" value="Peptidase_M4/M1_CTD_sf"/>
</dbReference>
<evidence type="ECO:0000313" key="3">
    <source>
        <dbReference type="EMBL" id="SPE19048.1"/>
    </source>
</evidence>
<keyword evidence="2" id="KW-0732">Signal</keyword>
<feature type="compositionally biased region" description="Polar residues" evidence="1">
    <location>
        <begin position="50"/>
        <end position="64"/>
    </location>
</feature>
<feature type="region of interest" description="Disordered" evidence="1">
    <location>
        <begin position="31"/>
        <end position="70"/>
    </location>
</feature>
<dbReference type="AlphaFoldDB" id="A0A2N9L6X1"/>
<gene>
    <name evidence="3" type="ORF">SBA5_190025</name>
</gene>
<dbReference type="OrthoDB" id="106682at2"/>
<dbReference type="SUPFAM" id="SSF55486">
    <property type="entry name" value="Metalloproteases ('zincins'), catalytic domain"/>
    <property type="match status" value="1"/>
</dbReference>
<evidence type="ECO:0000313" key="4">
    <source>
        <dbReference type="Proteomes" id="UP000239735"/>
    </source>
</evidence>
<reference evidence="4" key="1">
    <citation type="submission" date="2018-02" db="EMBL/GenBank/DDBJ databases">
        <authorList>
            <person name="Hausmann B."/>
        </authorList>
    </citation>
    <scope>NUCLEOTIDE SEQUENCE [LARGE SCALE GENOMIC DNA]</scope>
    <source>
        <strain evidence="4">Peat soil MAG SbA5</strain>
    </source>
</reference>
<sequence>MSSFLARMVRASHHFAVIVFATAPIYALAQNSPPAPPPDQSPQPHGQVIFSRSTDENGQTTTTVGPAAPALAGQSVTAPVATDAERHAVTFTALNLDVHLHPIDHKIAVRALLTVRNEGQSPLAHIPLQISSSLDWEHIRVGGRDVTFTVATINSDEDHTGQLHEAAITLAHPLAPGTTLELVAYYSGAIAQSAKRLLAIGAPGDVALHSDWDEIGVDFTGLRGFGNVVWYPVSSIPAILGMSQATATLPWQAAGAANVDSARVFEEMGEHKLRMSGARFSLRVSIEFPQGHAPTVALINGRPEPLHIIPPSTSGGDTSGFAIAELNDATLGFEAPSLFVADRTPHTADNTTLWTLPADEAAAPDWISAAATVTPFLQNWLGPAPRSQLTILDLPDPDDATFETGPLLVTAMQQAAPDQLTDIFVHALAHAWMSSPRAWLSEGVAQFMGTLWLEKQSGRQKALEALESGRTALAFEEPSSPGDSAGQPLAQATSPVYYRTKAAYVFWMLRDLIGDPTLAAAFRGYDPAADAARGLGPNANSAYFEQLLKNAVAGSEASAGGESSSLAMSSTGAPADRSLVRGVEPTAPPTDLSWFFSDWIDNDKGLPDIAIDNVYPTSTAAPPPPTQRSVIRWRTTDPSTGQDLPTLAASPDAPGEGAPVSGPEAGTWIVAVNLSNSGYAATQVPVTVSNTGTSITRRVVVPARGKITQRILIQGRPTQVQADDGTVPETEADIHITKLTTAAGDSSSSAPTSDHQ</sequence>
<feature type="chain" id="PRO_5014899500" description="Peptidase M1 membrane alanine aminopeptidase domain-containing protein" evidence="2">
    <location>
        <begin position="30"/>
        <end position="756"/>
    </location>
</feature>
<feature type="region of interest" description="Disordered" evidence="1">
    <location>
        <begin position="636"/>
        <end position="660"/>
    </location>
</feature>
<dbReference type="Gene3D" id="1.10.390.10">
    <property type="entry name" value="Neutral Protease Domain 2"/>
    <property type="match status" value="1"/>
</dbReference>